<evidence type="ECO:0000313" key="2">
    <source>
        <dbReference type="EMBL" id="WMV55155.1"/>
    </source>
</evidence>
<name>A0AAF0UZS6_SOLVR</name>
<dbReference type="InterPro" id="IPR036691">
    <property type="entry name" value="Endo/exonu/phosph_ase_sf"/>
</dbReference>
<protein>
    <recommendedName>
        <fullName evidence="1">Endonuclease/exonuclease/phosphatase domain-containing protein</fullName>
    </recommendedName>
</protein>
<dbReference type="Gene3D" id="3.60.10.10">
    <property type="entry name" value="Endonuclease/exonuclease/phosphatase"/>
    <property type="match status" value="2"/>
</dbReference>
<dbReference type="Proteomes" id="UP001234989">
    <property type="component" value="Chromosome 11"/>
</dbReference>
<evidence type="ECO:0000259" key="1">
    <source>
        <dbReference type="Pfam" id="PF03372"/>
    </source>
</evidence>
<keyword evidence="3" id="KW-1185">Reference proteome</keyword>
<organism evidence="2 3">
    <name type="scientific">Solanum verrucosum</name>
    <dbReference type="NCBI Taxonomy" id="315347"/>
    <lineage>
        <taxon>Eukaryota</taxon>
        <taxon>Viridiplantae</taxon>
        <taxon>Streptophyta</taxon>
        <taxon>Embryophyta</taxon>
        <taxon>Tracheophyta</taxon>
        <taxon>Spermatophyta</taxon>
        <taxon>Magnoliopsida</taxon>
        <taxon>eudicotyledons</taxon>
        <taxon>Gunneridae</taxon>
        <taxon>Pentapetalae</taxon>
        <taxon>asterids</taxon>
        <taxon>lamiids</taxon>
        <taxon>Solanales</taxon>
        <taxon>Solanaceae</taxon>
        <taxon>Solanoideae</taxon>
        <taxon>Solaneae</taxon>
        <taxon>Solanum</taxon>
    </lineage>
</organism>
<dbReference type="InterPro" id="IPR005135">
    <property type="entry name" value="Endo/exonuclease/phosphatase"/>
</dbReference>
<dbReference type="AlphaFoldDB" id="A0AAF0UZS6"/>
<evidence type="ECO:0000313" key="3">
    <source>
        <dbReference type="Proteomes" id="UP001234989"/>
    </source>
</evidence>
<dbReference type="Pfam" id="PF03372">
    <property type="entry name" value="Exo_endo_phos"/>
    <property type="match status" value="1"/>
</dbReference>
<reference evidence="2" key="1">
    <citation type="submission" date="2023-08" db="EMBL/GenBank/DDBJ databases">
        <title>A de novo genome assembly of Solanum verrucosum Schlechtendal, a Mexican diploid species geographically isolated from the other diploid A-genome species in potato relatives.</title>
        <authorList>
            <person name="Hosaka K."/>
        </authorList>
    </citation>
    <scope>NUCLEOTIDE SEQUENCE</scope>
    <source>
        <tissue evidence="2">Young leaves</tissue>
    </source>
</reference>
<dbReference type="EMBL" id="CP133622">
    <property type="protein sequence ID" value="WMV55155.1"/>
    <property type="molecule type" value="Genomic_DNA"/>
</dbReference>
<proteinExistence type="predicted"/>
<gene>
    <name evidence="2" type="ORF">MTR67_048540</name>
</gene>
<accession>A0AAF0UZS6</accession>
<dbReference type="SUPFAM" id="SSF56219">
    <property type="entry name" value="DNase I-like"/>
    <property type="match status" value="1"/>
</dbReference>
<dbReference type="GO" id="GO:0003824">
    <property type="term" value="F:catalytic activity"/>
    <property type="evidence" value="ECO:0007669"/>
    <property type="project" value="InterPro"/>
</dbReference>
<feature type="domain" description="Endonuclease/exonuclease/phosphatase" evidence="1">
    <location>
        <begin position="6"/>
        <end position="141"/>
    </location>
</feature>
<sequence length="325" mass="38519">MNLNTVSWNVRRLNCGRKRSITRNMIRTWKADVVCFQETKMEGEIVNKVKEIWGSRAEREETWWELGAARGLFTGPWVLCGDFNTVRYPSEKYNCNRINRAMTELSEFIEDMELMDLDLAGGEFTWRRGDRHFTAARLDRVKTWWESFRFPGKPDFVLVAKLRALKAKLKEWSKTRQGNLSQQKQFVLNQLAEFEMIQDQRILEEEEIVSKLALIAEFEEVAKKEETTWRQRSRAVWLKQGDRNTSFFHKTANAHRRVNTIDKIKVRDELLTEPAEIQKEITEYYEKLYAETEDWRPNLEMIGCPTIDEDDNNQLMASFEAQEIL</sequence>